<comment type="caution">
    <text evidence="1">The sequence shown here is derived from an EMBL/GenBank/DDBJ whole genome shotgun (WGS) entry which is preliminary data.</text>
</comment>
<gene>
    <name evidence="1" type="ORF">HK44_029460</name>
</gene>
<proteinExistence type="predicted"/>
<dbReference type="AlphaFoldDB" id="A0A010SIA7"/>
<sequence length="140" mass="15676">MPKVFFVPGQTTIIDYAREIGPNMWAARCSWLMLPEIRVRHPGAVLDDQTAFLQAQESANGTKPARITEARFDFAVSHGQVLDYFADDTGDSFILQAPEVGDLVRVYARCFGHCWSFLCLSIITHSEIRSRICTAVATNH</sequence>
<dbReference type="Proteomes" id="UP000022611">
    <property type="component" value="Unassembled WGS sequence"/>
</dbReference>
<protein>
    <submittedName>
        <fullName evidence="1">Uncharacterized protein</fullName>
    </submittedName>
</protein>
<dbReference type="HOGENOM" id="CLU_1833490_0_0_6"/>
<name>A0A010SIA7_PSEFL</name>
<accession>A0A010SIA7</accession>
<geneLocation type="plasmid" evidence="1">
    <name>pUTK21</name>
</geneLocation>
<evidence type="ECO:0000313" key="2">
    <source>
        <dbReference type="Proteomes" id="UP000022611"/>
    </source>
</evidence>
<evidence type="ECO:0000313" key="1">
    <source>
        <dbReference type="EMBL" id="EXF91048.1"/>
    </source>
</evidence>
<reference evidence="1 2" key="1">
    <citation type="journal article" date="2011" name="J. Bacteriol.">
        <title>Draft genome sequence of the polycyclic aromatic hydrocarbon-degrading, genetically engineered bioluminescent bioreporter Pseudomonas fluorescens HK44.</title>
        <authorList>
            <person name="Chauhan A."/>
            <person name="Layton A.C."/>
            <person name="Williams D.E."/>
            <person name="Smartt A.E."/>
            <person name="Ripp S."/>
            <person name="Karpinets T.V."/>
            <person name="Brown S.D."/>
            <person name="Sayler G.S."/>
        </authorList>
    </citation>
    <scope>NUCLEOTIDE SEQUENCE [LARGE SCALE GENOMIC DNA]</scope>
    <source>
        <strain evidence="1 2">HK44</strain>
        <plasmid evidence="1">pUTK21</plasmid>
    </source>
</reference>
<organism evidence="1 2">
    <name type="scientific">Pseudomonas fluorescens HK44</name>
    <dbReference type="NCBI Taxonomy" id="1042209"/>
    <lineage>
        <taxon>Bacteria</taxon>
        <taxon>Pseudomonadati</taxon>
        <taxon>Pseudomonadota</taxon>
        <taxon>Gammaproteobacteria</taxon>
        <taxon>Pseudomonadales</taxon>
        <taxon>Pseudomonadaceae</taxon>
        <taxon>Pseudomonas</taxon>
    </lineage>
</organism>
<dbReference type="RefSeq" id="WP_011117441.1">
    <property type="nucleotide sequence ID" value="NZ_AFOY02000029.1"/>
</dbReference>
<dbReference type="EMBL" id="AFOY02000029">
    <property type="protein sequence ID" value="EXF91048.1"/>
    <property type="molecule type" value="Genomic_DNA"/>
</dbReference>
<dbReference type="PATRIC" id="fig|1042209.11.peg.96"/>
<dbReference type="OrthoDB" id="6863664at2"/>
<keyword evidence="1" id="KW-0614">Plasmid</keyword>